<dbReference type="Proteomes" id="UP000823775">
    <property type="component" value="Unassembled WGS sequence"/>
</dbReference>
<reference evidence="2 3" key="1">
    <citation type="journal article" date="2021" name="BMC Genomics">
        <title>Datura genome reveals duplications of psychoactive alkaloid biosynthetic genes and high mutation rate following tissue culture.</title>
        <authorList>
            <person name="Rajewski A."/>
            <person name="Carter-House D."/>
            <person name="Stajich J."/>
            <person name="Litt A."/>
        </authorList>
    </citation>
    <scope>NUCLEOTIDE SEQUENCE [LARGE SCALE GENOMIC DNA]</scope>
    <source>
        <strain evidence="2">AR-01</strain>
    </source>
</reference>
<feature type="region of interest" description="Disordered" evidence="1">
    <location>
        <begin position="1"/>
        <end position="77"/>
    </location>
</feature>
<dbReference type="EMBL" id="JACEIK010003872">
    <property type="protein sequence ID" value="MCD9643374.1"/>
    <property type="molecule type" value="Genomic_DNA"/>
</dbReference>
<evidence type="ECO:0000313" key="2">
    <source>
        <dbReference type="EMBL" id="MCD9643374.1"/>
    </source>
</evidence>
<keyword evidence="3" id="KW-1185">Reference proteome</keyword>
<comment type="caution">
    <text evidence="2">The sequence shown here is derived from an EMBL/GenBank/DDBJ whole genome shotgun (WGS) entry which is preliminary data.</text>
</comment>
<proteinExistence type="predicted"/>
<evidence type="ECO:0000313" key="3">
    <source>
        <dbReference type="Proteomes" id="UP000823775"/>
    </source>
</evidence>
<evidence type="ECO:0000256" key="1">
    <source>
        <dbReference type="SAM" id="MobiDB-lite"/>
    </source>
</evidence>
<gene>
    <name evidence="2" type="ORF">HAX54_030823</name>
</gene>
<name>A0ABS8VBC0_DATST</name>
<accession>A0ABS8VBC0</accession>
<organism evidence="2 3">
    <name type="scientific">Datura stramonium</name>
    <name type="common">Jimsonweed</name>
    <name type="synonym">Common thornapple</name>
    <dbReference type="NCBI Taxonomy" id="4076"/>
    <lineage>
        <taxon>Eukaryota</taxon>
        <taxon>Viridiplantae</taxon>
        <taxon>Streptophyta</taxon>
        <taxon>Embryophyta</taxon>
        <taxon>Tracheophyta</taxon>
        <taxon>Spermatophyta</taxon>
        <taxon>Magnoliopsida</taxon>
        <taxon>eudicotyledons</taxon>
        <taxon>Gunneridae</taxon>
        <taxon>Pentapetalae</taxon>
        <taxon>asterids</taxon>
        <taxon>lamiids</taxon>
        <taxon>Solanales</taxon>
        <taxon>Solanaceae</taxon>
        <taxon>Solanoideae</taxon>
        <taxon>Datureae</taxon>
        <taxon>Datura</taxon>
    </lineage>
</organism>
<protein>
    <submittedName>
        <fullName evidence="2">Uncharacterized protein</fullName>
    </submittedName>
</protein>
<sequence length="77" mass="8379">MEKLRAQDKAQAIPILATPAEAPQSEKGAEEQPQESGSSSNEKDGSDVAEYEEGDKSMMMIRPTSRELHYQVSVPSA</sequence>